<comment type="cofactor">
    <cofactor evidence="1">
        <name>pyridoxal 5'-phosphate</name>
        <dbReference type="ChEBI" id="CHEBI:597326"/>
    </cofactor>
</comment>
<dbReference type="CDD" id="cd00610">
    <property type="entry name" value="OAT_like"/>
    <property type="match status" value="1"/>
</dbReference>
<dbReference type="AlphaFoldDB" id="A0A1I3I3W3"/>
<proteinExistence type="inferred from homology"/>
<dbReference type="STRING" id="1121003.SAMN03080618_00382"/>
<keyword evidence="5" id="KW-1185">Reference proteome</keyword>
<dbReference type="Gene3D" id="3.90.1150.10">
    <property type="entry name" value="Aspartate Aminotransferase, domain 1"/>
    <property type="match status" value="1"/>
</dbReference>
<dbReference type="Proteomes" id="UP000242763">
    <property type="component" value="Unassembled WGS sequence"/>
</dbReference>
<organism evidence="4 5">
    <name type="scientific">Aquamicrobium aerolatum DSM 21857</name>
    <dbReference type="NCBI Taxonomy" id="1121003"/>
    <lineage>
        <taxon>Bacteria</taxon>
        <taxon>Pseudomonadati</taxon>
        <taxon>Pseudomonadota</taxon>
        <taxon>Alphaproteobacteria</taxon>
        <taxon>Hyphomicrobiales</taxon>
        <taxon>Phyllobacteriaceae</taxon>
        <taxon>Aerobium</taxon>
    </lineage>
</organism>
<dbReference type="PANTHER" id="PTHR43713:SF3">
    <property type="entry name" value="GLUTAMATE-1-SEMIALDEHYDE 2,1-AMINOMUTASE 1, CHLOROPLASTIC-RELATED"/>
    <property type="match status" value="1"/>
</dbReference>
<evidence type="ECO:0000256" key="3">
    <source>
        <dbReference type="RuleBase" id="RU003560"/>
    </source>
</evidence>
<dbReference type="InterPro" id="IPR015422">
    <property type="entry name" value="PyrdxlP-dep_Trfase_small"/>
</dbReference>
<reference evidence="5" key="1">
    <citation type="submission" date="2016-10" db="EMBL/GenBank/DDBJ databases">
        <authorList>
            <person name="Varghese N."/>
            <person name="Submissions S."/>
        </authorList>
    </citation>
    <scope>NUCLEOTIDE SEQUENCE [LARGE SCALE GENOMIC DNA]</scope>
    <source>
        <strain evidence="5">DSM 21857</strain>
    </source>
</reference>
<sequence length="441" mass="47143">MGSAGTETHNGDAIAVALKAVRDDYVLRNPKSSAQLAQAAKSMPGGNTRTVLYYDPFPLAMARGEGQHLFDVDGHRYVNFLGEYTAGIYGHTDPHIREAVQNALANGVNLSAHNTLESQLAAILCDRIPSWDMVRFTNSGTEANLVGIALAKAFTGRSKIMVFDGAYHGSVIAFAGGASPINVPHDYVVATYNDPQGARELIAQHKDDLAAVLIEPMLGASGCIPADKEFLQVLREETEKVGAVLIFDEVMTSRLSAGGRQALLGIMPDITTAGKYLGGGMSFGAVGGRADIMGLMDPGNPKGIPHPGTFNNNVITMAAGIAGLTKVYTADVAVALTKRGDRMRDGLNALAREKNVAVQFTGLGSLMNMHPAVEPVKTPQQALGCDGRLRDLFFFHLIEEGIYQARRGLVALMLPVQQEDIDHYLAASGRFFDRYGDLLKG</sequence>
<dbReference type="Pfam" id="PF00202">
    <property type="entry name" value="Aminotran_3"/>
    <property type="match status" value="1"/>
</dbReference>
<dbReference type="RefSeq" id="WP_091517938.1">
    <property type="nucleotide sequence ID" value="NZ_FORF01000002.1"/>
</dbReference>
<name>A0A1I3I3W3_9HYPH</name>
<dbReference type="PANTHER" id="PTHR43713">
    <property type="entry name" value="GLUTAMATE-1-SEMIALDEHYDE 2,1-AMINOMUTASE"/>
    <property type="match status" value="1"/>
</dbReference>
<accession>A0A1I3I3W3</accession>
<dbReference type="InterPro" id="IPR005814">
    <property type="entry name" value="Aminotrans_3"/>
</dbReference>
<evidence type="ECO:0000313" key="4">
    <source>
        <dbReference type="EMBL" id="SFI42631.1"/>
    </source>
</evidence>
<dbReference type="Gene3D" id="3.40.640.10">
    <property type="entry name" value="Type I PLP-dependent aspartate aminotransferase-like (Major domain)"/>
    <property type="match status" value="1"/>
</dbReference>
<protein>
    <submittedName>
        <fullName evidence="4">Glutamate-1-semialdehyde 2,1-aminomutase</fullName>
    </submittedName>
</protein>
<dbReference type="InterPro" id="IPR015421">
    <property type="entry name" value="PyrdxlP-dep_Trfase_major"/>
</dbReference>
<dbReference type="SUPFAM" id="SSF53383">
    <property type="entry name" value="PLP-dependent transferases"/>
    <property type="match status" value="1"/>
</dbReference>
<evidence type="ECO:0000256" key="1">
    <source>
        <dbReference type="ARBA" id="ARBA00001933"/>
    </source>
</evidence>
<comment type="similarity">
    <text evidence="3">Belongs to the class-III pyridoxal-phosphate-dependent aminotransferase family.</text>
</comment>
<evidence type="ECO:0000313" key="5">
    <source>
        <dbReference type="Proteomes" id="UP000242763"/>
    </source>
</evidence>
<dbReference type="GO" id="GO:0030170">
    <property type="term" value="F:pyridoxal phosphate binding"/>
    <property type="evidence" value="ECO:0007669"/>
    <property type="project" value="InterPro"/>
</dbReference>
<dbReference type="InterPro" id="IPR015424">
    <property type="entry name" value="PyrdxlP-dep_Trfase"/>
</dbReference>
<dbReference type="EMBL" id="FORF01000002">
    <property type="protein sequence ID" value="SFI42631.1"/>
    <property type="molecule type" value="Genomic_DNA"/>
</dbReference>
<evidence type="ECO:0000256" key="2">
    <source>
        <dbReference type="ARBA" id="ARBA00022898"/>
    </source>
</evidence>
<dbReference type="OrthoDB" id="9801052at2"/>
<gene>
    <name evidence="4" type="ORF">SAMN03080618_00382</name>
</gene>
<keyword evidence="2 3" id="KW-0663">Pyridoxal phosphate</keyword>
<dbReference type="GO" id="GO:0008483">
    <property type="term" value="F:transaminase activity"/>
    <property type="evidence" value="ECO:0007669"/>
    <property type="project" value="InterPro"/>
</dbReference>